<dbReference type="AlphaFoldDB" id="A0A6B8KDW6"/>
<name>A0A6B8KDW6_9HYPH</name>
<dbReference type="KEGG" id="mhey:H2LOC_003050"/>
<reference evidence="1 2" key="1">
    <citation type="submission" date="2019-11" db="EMBL/GenBank/DDBJ databases">
        <title>The genome sequence of Methylocystis heyeri.</title>
        <authorList>
            <person name="Oshkin I.Y."/>
            <person name="Miroshnikov K."/>
            <person name="Dedysh S.N."/>
        </authorList>
    </citation>
    <scope>NUCLEOTIDE SEQUENCE [LARGE SCALE GENOMIC DNA]</scope>
    <source>
        <strain evidence="1 2">H2</strain>
    </source>
</reference>
<evidence type="ECO:0000313" key="1">
    <source>
        <dbReference type="EMBL" id="QGM44748.1"/>
    </source>
</evidence>
<accession>A0A6B8KDW6</accession>
<keyword evidence="2" id="KW-1185">Reference proteome</keyword>
<dbReference type="EMBL" id="CP046052">
    <property type="protein sequence ID" value="QGM44748.1"/>
    <property type="molecule type" value="Genomic_DNA"/>
</dbReference>
<evidence type="ECO:0008006" key="3">
    <source>
        <dbReference type="Google" id="ProtNLM"/>
    </source>
</evidence>
<dbReference type="RefSeq" id="WP_136495045.1">
    <property type="nucleotide sequence ID" value="NZ_CP046052.1"/>
</dbReference>
<gene>
    <name evidence="1" type="ORF">H2LOC_003050</name>
</gene>
<dbReference type="Proteomes" id="UP000309061">
    <property type="component" value="Chromosome"/>
</dbReference>
<sequence length="187" mass="20439">MNKVLRILGGLFLALLVMGAGIFGYAAIQGQKLDAESKIYVEAALPRVLADMSAANFLSYMDPGDRAKMNAGAFDRFASDIRQRLGRFQSYDDLKGDSFQMYSTSGPKITARYLARCQFEKGAVTATITVRKAGENWSLMGVHFDLDTLTPLAPNSAPVRAEISPAPSRTRNPHDGISRLAAFRFVP</sequence>
<evidence type="ECO:0000313" key="2">
    <source>
        <dbReference type="Proteomes" id="UP000309061"/>
    </source>
</evidence>
<organism evidence="1 2">
    <name type="scientific">Methylocystis heyeri</name>
    <dbReference type="NCBI Taxonomy" id="391905"/>
    <lineage>
        <taxon>Bacteria</taxon>
        <taxon>Pseudomonadati</taxon>
        <taxon>Pseudomonadota</taxon>
        <taxon>Alphaproteobacteria</taxon>
        <taxon>Hyphomicrobiales</taxon>
        <taxon>Methylocystaceae</taxon>
        <taxon>Methylocystis</taxon>
    </lineage>
</organism>
<protein>
    <recommendedName>
        <fullName evidence="3">DUF4019 domain-containing protein</fullName>
    </recommendedName>
</protein>
<proteinExistence type="predicted"/>